<keyword evidence="6" id="KW-0653">Protein transport</keyword>
<dbReference type="Pfam" id="PF11356">
    <property type="entry name" value="T2SSC"/>
    <property type="match status" value="1"/>
</dbReference>
<dbReference type="Gene3D" id="2.30.42.10">
    <property type="match status" value="1"/>
</dbReference>
<dbReference type="Proteomes" id="UP000006034">
    <property type="component" value="Unassembled WGS sequence"/>
</dbReference>
<dbReference type="GO" id="GO:0015031">
    <property type="term" value="P:protein transport"/>
    <property type="evidence" value="ECO:0007669"/>
    <property type="project" value="UniProtKB-KW"/>
</dbReference>
<dbReference type="GO" id="GO:0005886">
    <property type="term" value="C:plasma membrane"/>
    <property type="evidence" value="ECO:0007669"/>
    <property type="project" value="UniProtKB-SubCell"/>
</dbReference>
<dbReference type="HOGENOM" id="CLU_914195_0_0_7"/>
<keyword evidence="5" id="KW-0812">Transmembrane</keyword>
<evidence type="ECO:0000256" key="4">
    <source>
        <dbReference type="ARBA" id="ARBA00022519"/>
    </source>
</evidence>
<organism evidence="10 11">
    <name type="scientific">Bilophila wadsworthia (strain 3_1_6)</name>
    <dbReference type="NCBI Taxonomy" id="563192"/>
    <lineage>
        <taxon>Bacteria</taxon>
        <taxon>Pseudomonadati</taxon>
        <taxon>Thermodesulfobacteriota</taxon>
        <taxon>Desulfovibrionia</taxon>
        <taxon>Desulfovibrionales</taxon>
        <taxon>Desulfovibrionaceae</taxon>
        <taxon>Bilophila</taxon>
    </lineage>
</organism>
<evidence type="ECO:0000313" key="11">
    <source>
        <dbReference type="Proteomes" id="UP000006034"/>
    </source>
</evidence>
<name>E5Y4E8_BILW3</name>
<dbReference type="OrthoDB" id="5464961at2"/>
<proteinExistence type="predicted"/>
<reference evidence="10 11" key="2">
    <citation type="submission" date="2013-04" db="EMBL/GenBank/DDBJ databases">
        <title>The Genome Sequence of Bilophila wadsworthia 3_1_6.</title>
        <authorList>
            <consortium name="The Broad Institute Genomics Platform"/>
            <person name="Earl A."/>
            <person name="Ward D."/>
            <person name="Feldgarden M."/>
            <person name="Gevers D."/>
            <person name="Sibley C."/>
            <person name="Strauss J."/>
            <person name="Allen-Vercoe E."/>
            <person name="Walker B."/>
            <person name="Young S."/>
            <person name="Zeng Q."/>
            <person name="Gargeya S."/>
            <person name="Fitzgerald M."/>
            <person name="Haas B."/>
            <person name="Abouelleil A."/>
            <person name="Allen A.W."/>
            <person name="Alvarado L."/>
            <person name="Arachchi H.M."/>
            <person name="Berlin A.M."/>
            <person name="Chapman S.B."/>
            <person name="Gainer-Dewar J."/>
            <person name="Goldberg J."/>
            <person name="Griggs A."/>
            <person name="Gujja S."/>
            <person name="Hansen M."/>
            <person name="Howarth C."/>
            <person name="Imamovic A."/>
            <person name="Ireland A."/>
            <person name="Larimer J."/>
            <person name="McCowan C."/>
            <person name="Murphy C."/>
            <person name="Pearson M."/>
            <person name="Poon T.W."/>
            <person name="Priest M."/>
            <person name="Roberts A."/>
            <person name="Saif S."/>
            <person name="Shea T."/>
            <person name="Sisk P."/>
            <person name="Sykes S."/>
            <person name="Wortman J."/>
            <person name="Nusbaum C."/>
            <person name="Birren B."/>
        </authorList>
    </citation>
    <scope>NUCLEOTIDE SEQUENCE [LARGE SCALE GENOMIC DNA]</scope>
    <source>
        <strain evidence="10 11">3_1_6</strain>
    </source>
</reference>
<keyword evidence="11" id="KW-1185">Reference proteome</keyword>
<gene>
    <name evidence="10" type="ORF">HMPREF0179_01060</name>
</gene>
<keyword evidence="7" id="KW-1133">Transmembrane helix</keyword>
<comment type="subcellular location">
    <subcellularLocation>
        <location evidence="1">Cell inner membrane</location>
    </subcellularLocation>
</comment>
<keyword evidence="8" id="KW-0472">Membrane</keyword>
<dbReference type="RefSeq" id="WP_005025863.1">
    <property type="nucleotide sequence ID" value="NZ_KE150238.1"/>
</dbReference>
<keyword evidence="2" id="KW-0813">Transport</keyword>
<dbReference type="EMBL" id="ADCP02000001">
    <property type="protein sequence ID" value="EFV45132.1"/>
    <property type="molecule type" value="Genomic_DNA"/>
</dbReference>
<keyword evidence="3" id="KW-1003">Cell membrane</keyword>
<dbReference type="InterPro" id="IPR024961">
    <property type="entry name" value="T2SS_GspC_N"/>
</dbReference>
<dbReference type="STRING" id="563192.HMPREF0179_01060"/>
<dbReference type="eggNOG" id="COG3031">
    <property type="taxonomic scope" value="Bacteria"/>
</dbReference>
<sequence length="286" mass="30653">MSRRLTTLFSLFCIALIAWFLARATFALRETALETSGSASRLAENAAAAPEPLAAFDGITTRNLLGVSVFPPEARRSLKSGTDADSGEENGLLSADGIDALPVSKQGWKLLGTIVNTGPGKASRAVIQVNGAEQPYREGDTIQGWKIALVQRRTVVVAKGGSKERLLMSEDPILQKEDTKPDEQKTVSRARLREELGDVGSLMRAVSVSPQTVGGYQGLRILDMQSGSYIEELGLRKDDLLLGANGKPLRGFGDLGGLGDLADKSAITLEVLRNGKKTIIRYDVQS</sequence>
<protein>
    <recommendedName>
        <fullName evidence="9">Type II secretion system protein GspC N-terminal domain-containing protein</fullName>
    </recommendedName>
</protein>
<accession>E5Y4E8</accession>
<comment type="caution">
    <text evidence="10">The sequence shown here is derived from an EMBL/GenBank/DDBJ whole genome shotgun (WGS) entry which is preliminary data.</text>
</comment>
<feature type="domain" description="Type II secretion system protein GspC N-terminal" evidence="9">
    <location>
        <begin position="12"/>
        <end position="167"/>
    </location>
</feature>
<evidence type="ECO:0000256" key="7">
    <source>
        <dbReference type="ARBA" id="ARBA00022989"/>
    </source>
</evidence>
<dbReference type="Gene3D" id="2.30.30.830">
    <property type="match status" value="1"/>
</dbReference>
<keyword evidence="4" id="KW-0997">Cell inner membrane</keyword>
<evidence type="ECO:0000256" key="8">
    <source>
        <dbReference type="ARBA" id="ARBA00023136"/>
    </source>
</evidence>
<evidence type="ECO:0000256" key="3">
    <source>
        <dbReference type="ARBA" id="ARBA00022475"/>
    </source>
</evidence>
<evidence type="ECO:0000259" key="9">
    <source>
        <dbReference type="Pfam" id="PF11356"/>
    </source>
</evidence>
<reference evidence="10 11" key="1">
    <citation type="submission" date="2010-10" db="EMBL/GenBank/DDBJ databases">
        <authorList>
            <consortium name="The Broad Institute Genome Sequencing Platform"/>
            <person name="Ward D."/>
            <person name="Earl A."/>
            <person name="Feldgarden M."/>
            <person name="Young S.K."/>
            <person name="Gargeya S."/>
            <person name="Zeng Q."/>
            <person name="Alvarado L."/>
            <person name="Berlin A."/>
            <person name="Bochicchio J."/>
            <person name="Chapman S.B."/>
            <person name="Chen Z."/>
            <person name="Freedman E."/>
            <person name="Gellesch M."/>
            <person name="Goldberg J."/>
            <person name="Griggs A."/>
            <person name="Gujja S."/>
            <person name="Heilman E."/>
            <person name="Heiman D."/>
            <person name="Howarth C."/>
            <person name="Mehta T."/>
            <person name="Neiman D."/>
            <person name="Pearson M."/>
            <person name="Roberts A."/>
            <person name="Saif S."/>
            <person name="Shea T."/>
            <person name="Shenoy N."/>
            <person name="Sisk P."/>
            <person name="Stolte C."/>
            <person name="Sykes S."/>
            <person name="White J."/>
            <person name="Yandava C."/>
            <person name="Allen-Vercoe E."/>
            <person name="Sibley C."/>
            <person name="Ambrose C.E."/>
            <person name="Strauss J."/>
            <person name="Daigneault M."/>
            <person name="Haas B."/>
            <person name="Nusbaum C."/>
            <person name="Birren B."/>
        </authorList>
    </citation>
    <scope>NUCLEOTIDE SEQUENCE [LARGE SCALE GENOMIC DNA]</scope>
    <source>
        <strain evidence="10 11">3_1_6</strain>
    </source>
</reference>
<evidence type="ECO:0000256" key="1">
    <source>
        <dbReference type="ARBA" id="ARBA00004533"/>
    </source>
</evidence>
<dbReference type="AlphaFoldDB" id="E5Y4E8"/>
<dbReference type="GeneID" id="78086200"/>
<evidence type="ECO:0000313" key="10">
    <source>
        <dbReference type="EMBL" id="EFV45132.1"/>
    </source>
</evidence>
<dbReference type="InterPro" id="IPR036034">
    <property type="entry name" value="PDZ_sf"/>
</dbReference>
<evidence type="ECO:0000256" key="6">
    <source>
        <dbReference type="ARBA" id="ARBA00022927"/>
    </source>
</evidence>
<dbReference type="SUPFAM" id="SSF50156">
    <property type="entry name" value="PDZ domain-like"/>
    <property type="match status" value="1"/>
</dbReference>
<evidence type="ECO:0000256" key="2">
    <source>
        <dbReference type="ARBA" id="ARBA00022448"/>
    </source>
</evidence>
<evidence type="ECO:0000256" key="5">
    <source>
        <dbReference type="ARBA" id="ARBA00022692"/>
    </source>
</evidence>